<keyword evidence="2" id="KW-0378">Hydrolase</keyword>
<feature type="coiled-coil region" evidence="5">
    <location>
        <begin position="1590"/>
        <end position="1654"/>
    </location>
</feature>
<evidence type="ECO:0000259" key="7">
    <source>
        <dbReference type="Pfam" id="PF13361"/>
    </source>
</evidence>
<sequence length="2244" mass="264565">MDVFKLLDDDDTNGQKWDDLLKQCLSASDSDLDEFLVKLSKKFDNYLPKLLIFTSYLCNKYLQVTLNVNLKWNILLAKFISKLITIVITKNLHKPDIFGVSVLLHNSIELLWWTSDKEKKTNLVFKIIKNVFSKIMEVNVLEVLISEIYGFRCLRRILFDFDVISQIEQIELLKAVDLVAALLEECPEHINVSSSEGFSIYKACTTLLETLINFMDDKEQYCNRKRNSLIQLSIKDQQHLELLGMTAPQKLSDLPHFLRALEQRKIDSFQDLIGFLPCISCHKRALNYFSPNKFPFEYELAPSECFRLPFEFNEDDNLGPWDILLGEDAIKDLQQLDSTPETINTIMDKLWQLSFGEWDKQCIAVRTSDETHLHVHNIIPVYETALPNNGPKILWQVDCGFTIRSNSFTQLVKIWAVTNNQEQINKMVKNLSIVHQVYTSKQRRWCIGQNIEGSKLLPTSLGDEVGTFKDRSYSSRTDDELLMIHEMLVTNKFVPLSTNLHMSLVLGGLNFTFQVSKEEYEIINYPMSAIIIGRSGTGKTTCIVFRQIASYLNSQLYKTPSIYDDNRNFYKRQIFITVSSTFRHRVKKHFNTVRDSAMLSRKNMSMEQIYEYRKKKEEEGAFSPKMHEEEDEEKELNSIPDTFNHLQLTDDKFPLFITFDKFSKMLQGTYGISNQDLTIKKTSNADNNDSQNKKNNRKSSFINTEDKNFVNYNVFRKKYWPSLNDYCKQKFDCELVYSEFSIIKGTNPEVDFLSREEYRDISTKKYPAFYYKRDQIYDLFLHYEKKKARNQDYDLMDRTLAIYRYAKKKALGSLHIHEVYIDECQDNHIVDLALILKVFERANNIFLAGDIAQCIAKGSSFRFQDLRALMYRWELTRMQTKHHDVIKPKQFYLNINYRSHDGILQLAASVIDLIHEFFPNSIDEMARERAEIGGPLPTIYNRFHNEYFKNFSATDKNQSSLIEFGAYQVIIVRDDEAKLRLKKLIGKGAMVMTVYDAKGMEFNDVLLYNFFTDSPALRKWRVILSLLKENSEGIQTFTHEKHFILSSELKQLYVAVTRAKQRLWICDENTEFSMPIRKYWKHHGLIKECQSMDEIILSTLAKKSDSREWNKQGIEFFEQRQYEQAIFCFEKSGNEESRKLANAYYLRQIAKESINDSDEEDIKSKFICAAIAFNRCSRPTQAALCYQDISMYKEAGDVYAKHDMFEPAARNYIKANMWHDAGKCFEKATKYDDAALAFKDGRLYEIAANFILRCKQQIENKTFRQVADCIKDDYHSNAISYGKYDEAVDMYKRLIDDNNGEDISKTLEFILYICRIDMLKETIIGITSHNTFQKYLIKAKEFIMEFEPRLTSKSKKWSNLIDEFNLYSAYLDKDVDKVYKCIRFFRRHKEIATEFHAINIWLQILTQSSDIQGKLHHERLLCLQRICELAFPYIKTINSKNSDQNKENFENIFCIRKVSSNLQKRQIPSGNPLLQSHFVNDMHKSKIEDVEEKRNDQHIYDVNDVHERILKCLIPHIFEHVQNADQKGRDIPDISYQICYKFTSCRESSCQRHHVIPTTSILYQRLILVRLQYTVITNVNVLENLHNEQIKELRNRRLNNNKQIKKLKDDLLNNEQTRKLENQIKKLEDHLLHIEEQIEKLENHRLLVNEQIKKFHNLQKWWAERLVKIHIRYQSPQISCPEITHKVLTNFPEYTRKIFIDYARKAWLVDSKNVNNFEVILKCMFIFQRLQGRHGIDKFTLEMTKTRNILHPKDLPIGFEYYNGHNKAKPVGNRLSSFFFQLYLNNVKSAILNIRIFIQYAIDNTQFVNIVTFDAFNDLVSLIEFTTSLIFTIKPGYCDFCIPRGFLVNYFEAFTVEPLIPNNRHNHDRKNYLDMIKNSFEQVQQLLNLLIYEEHFYLSIILRLIRLLILICLNEPNYGTKIKIFFKYLNQRVFSTKIKKYLENKSMEQLINLLCNDLNETGCDSLVIVHYYVKHTKVLSKFSNLEKIGIKKLIYKSTEEFHSALQQIKSSVNIQEEDTILNKLQGRFSQIRDLESQKAIIKIQDWYRKIRIIKAAKKIQVWIRRVHKRIKLRQDYDQIQNKIYNDVMAFSKVLAKEINKESVSKYNILLRGQAVDVVVKLINQYKRMKAFINNCSRNSNRSDYCLKLEDELRNHHYKKVKQVLRLLSITENSEKHKEIDIEWLKNELQQAKDVINQIHKWVVKYRSEINPSYNNSNTSSHQVVRSSGSASISRSPEYDDWIVL</sequence>
<feature type="compositionally biased region" description="Polar residues" evidence="6">
    <location>
        <begin position="2214"/>
        <end position="2225"/>
    </location>
</feature>
<feature type="region of interest" description="Disordered" evidence="6">
    <location>
        <begin position="2214"/>
        <end position="2235"/>
    </location>
</feature>
<organism evidence="8 9">
    <name type="scientific">Rhizophagus clarus</name>
    <dbReference type="NCBI Taxonomy" id="94130"/>
    <lineage>
        <taxon>Eukaryota</taxon>
        <taxon>Fungi</taxon>
        <taxon>Fungi incertae sedis</taxon>
        <taxon>Mucoromycota</taxon>
        <taxon>Glomeromycotina</taxon>
        <taxon>Glomeromycetes</taxon>
        <taxon>Glomerales</taxon>
        <taxon>Glomeraceae</taxon>
        <taxon>Rhizophagus</taxon>
    </lineage>
</organism>
<dbReference type="PANTHER" id="PTHR21529:SF4">
    <property type="entry name" value="TPR AND ANKYRIN REPEAT-CONTAINING PROTEIN 1"/>
    <property type="match status" value="1"/>
</dbReference>
<dbReference type="STRING" id="94130.A0A2Z6R8K8"/>
<evidence type="ECO:0000256" key="1">
    <source>
        <dbReference type="ARBA" id="ARBA00022741"/>
    </source>
</evidence>
<gene>
    <name evidence="8" type="ORF">RclHR1_00230012</name>
</gene>
<feature type="compositionally biased region" description="Low complexity" evidence="6">
    <location>
        <begin position="2226"/>
        <end position="2235"/>
    </location>
</feature>
<keyword evidence="9" id="KW-1185">Reference proteome</keyword>
<dbReference type="Gene3D" id="1.25.40.10">
    <property type="entry name" value="Tetratricopeptide repeat domain"/>
    <property type="match status" value="1"/>
</dbReference>
<dbReference type="GO" id="GO:0004386">
    <property type="term" value="F:helicase activity"/>
    <property type="evidence" value="ECO:0007669"/>
    <property type="project" value="UniProtKB-KW"/>
</dbReference>
<keyword evidence="5" id="KW-0175">Coiled coil</keyword>
<dbReference type="GO" id="GO:0016787">
    <property type="term" value="F:hydrolase activity"/>
    <property type="evidence" value="ECO:0007669"/>
    <property type="project" value="UniProtKB-KW"/>
</dbReference>
<dbReference type="InterPro" id="IPR027417">
    <property type="entry name" value="P-loop_NTPase"/>
</dbReference>
<keyword evidence="1" id="KW-0547">Nucleotide-binding</keyword>
<evidence type="ECO:0000256" key="3">
    <source>
        <dbReference type="ARBA" id="ARBA00022806"/>
    </source>
</evidence>
<proteinExistence type="predicted"/>
<evidence type="ECO:0000313" key="9">
    <source>
        <dbReference type="Proteomes" id="UP000247702"/>
    </source>
</evidence>
<evidence type="ECO:0000313" key="8">
    <source>
        <dbReference type="EMBL" id="GBB94134.1"/>
    </source>
</evidence>
<dbReference type="Gene3D" id="3.40.50.300">
    <property type="entry name" value="P-loop containing nucleotide triphosphate hydrolases"/>
    <property type="match status" value="2"/>
</dbReference>
<dbReference type="SUPFAM" id="SSF48452">
    <property type="entry name" value="TPR-like"/>
    <property type="match status" value="1"/>
</dbReference>
<comment type="caution">
    <text evidence="8">The sequence shown here is derived from an EMBL/GenBank/DDBJ whole genome shotgun (WGS) entry which is preliminary data.</text>
</comment>
<dbReference type="Proteomes" id="UP000247702">
    <property type="component" value="Unassembled WGS sequence"/>
</dbReference>
<protein>
    <recommendedName>
        <fullName evidence="7">UvrD-like helicase C-terminal domain-containing protein</fullName>
    </recommendedName>
</protein>
<keyword evidence="3" id="KW-0347">Helicase</keyword>
<evidence type="ECO:0000256" key="5">
    <source>
        <dbReference type="SAM" id="Coils"/>
    </source>
</evidence>
<dbReference type="InterPro" id="IPR039904">
    <property type="entry name" value="TRANK1"/>
</dbReference>
<accession>A0A2Z6R8K8</accession>
<keyword evidence="4" id="KW-0067">ATP-binding</keyword>
<dbReference type="InterPro" id="IPR013986">
    <property type="entry name" value="DExx_box_DNA_helicase_dom_sf"/>
</dbReference>
<dbReference type="Pfam" id="PF13361">
    <property type="entry name" value="UvrD_C"/>
    <property type="match status" value="1"/>
</dbReference>
<name>A0A2Z6R8K8_9GLOM</name>
<dbReference type="InterPro" id="IPR014017">
    <property type="entry name" value="DNA_helicase_UvrD-like_C"/>
</dbReference>
<dbReference type="EMBL" id="BEXD01001446">
    <property type="protein sequence ID" value="GBB94134.1"/>
    <property type="molecule type" value="Genomic_DNA"/>
</dbReference>
<evidence type="ECO:0000256" key="4">
    <source>
        <dbReference type="ARBA" id="ARBA00022840"/>
    </source>
</evidence>
<dbReference type="InterPro" id="IPR011990">
    <property type="entry name" value="TPR-like_helical_dom_sf"/>
</dbReference>
<dbReference type="GO" id="GO:0005524">
    <property type="term" value="F:ATP binding"/>
    <property type="evidence" value="ECO:0007669"/>
    <property type="project" value="UniProtKB-KW"/>
</dbReference>
<reference evidence="8 9" key="1">
    <citation type="submission" date="2017-11" db="EMBL/GenBank/DDBJ databases">
        <title>The genome of Rhizophagus clarus HR1 reveals common genetic basis of auxotrophy among arbuscular mycorrhizal fungi.</title>
        <authorList>
            <person name="Kobayashi Y."/>
        </authorList>
    </citation>
    <scope>NUCLEOTIDE SEQUENCE [LARGE SCALE GENOMIC DNA]</scope>
    <source>
        <strain evidence="8 9">HR1</strain>
    </source>
</reference>
<dbReference type="SUPFAM" id="SSF52540">
    <property type="entry name" value="P-loop containing nucleoside triphosphate hydrolases"/>
    <property type="match status" value="1"/>
</dbReference>
<evidence type="ECO:0000256" key="2">
    <source>
        <dbReference type="ARBA" id="ARBA00022801"/>
    </source>
</evidence>
<feature type="domain" description="UvrD-like helicase C-terminal" evidence="7">
    <location>
        <begin position="960"/>
        <end position="1066"/>
    </location>
</feature>
<dbReference type="PANTHER" id="PTHR21529">
    <property type="entry name" value="MAMMARY TURMOR VIRUS RECEPTOR HOMOLOG 1, 2 MTVR1, 2"/>
    <property type="match status" value="1"/>
</dbReference>
<dbReference type="Gene3D" id="1.10.10.160">
    <property type="match status" value="1"/>
</dbReference>
<evidence type="ECO:0000256" key="6">
    <source>
        <dbReference type="SAM" id="MobiDB-lite"/>
    </source>
</evidence>